<dbReference type="PROSITE" id="PS50851">
    <property type="entry name" value="CHEW"/>
    <property type="match status" value="1"/>
</dbReference>
<dbReference type="FunFam" id="3.30.565.10:FF:000016">
    <property type="entry name" value="Chemotaxis protein CheA, putative"/>
    <property type="match status" value="1"/>
</dbReference>
<feature type="domain" description="HPt" evidence="15">
    <location>
        <begin position="4"/>
        <end position="111"/>
    </location>
</feature>
<dbReference type="EMBL" id="BMYX01000017">
    <property type="protein sequence ID" value="GGY22273.1"/>
    <property type="molecule type" value="Genomic_DNA"/>
</dbReference>
<gene>
    <name evidence="16" type="ORF">GCM10011289_27440</name>
</gene>
<evidence type="ECO:0000256" key="10">
    <source>
        <dbReference type="PROSITE-ProRule" id="PRU00169"/>
    </source>
</evidence>
<dbReference type="PROSITE" id="PS50109">
    <property type="entry name" value="HIS_KIN"/>
    <property type="match status" value="1"/>
</dbReference>
<dbReference type="InterPro" id="IPR036061">
    <property type="entry name" value="CheW-like_dom_sf"/>
</dbReference>
<evidence type="ECO:0000259" key="15">
    <source>
        <dbReference type="PROSITE" id="PS50894"/>
    </source>
</evidence>
<dbReference type="InterPro" id="IPR036641">
    <property type="entry name" value="HPT_dom_sf"/>
</dbReference>
<dbReference type="PROSITE" id="PS50110">
    <property type="entry name" value="RESPONSE_REGULATORY"/>
    <property type="match status" value="1"/>
</dbReference>
<evidence type="ECO:0000313" key="16">
    <source>
        <dbReference type="EMBL" id="GGY22273.1"/>
    </source>
</evidence>
<dbReference type="Pfam" id="PF02518">
    <property type="entry name" value="HATPase_c"/>
    <property type="match status" value="1"/>
</dbReference>
<name>A0A918P5K7_9NEIS</name>
<dbReference type="SUPFAM" id="SSF55874">
    <property type="entry name" value="ATPase domain of HSP90 chaperone/DNA topoisomerase II/histidine kinase"/>
    <property type="match status" value="1"/>
</dbReference>
<evidence type="ECO:0000256" key="8">
    <source>
        <dbReference type="ARBA" id="ARBA00035100"/>
    </source>
</evidence>
<feature type="domain" description="Response regulatory" evidence="13">
    <location>
        <begin position="612"/>
        <end position="729"/>
    </location>
</feature>
<keyword evidence="11" id="KW-0175">Coiled coil</keyword>
<dbReference type="InterPro" id="IPR008207">
    <property type="entry name" value="Sig_transdc_His_kin_Hpt_dom"/>
</dbReference>
<sequence>MPADSDFFRRLRATFAIEAEEHLAAMVTGLFDLEKSGSVSERGETLERIYREAHSLKGAARAVELHEVAGLCHALESVFSAWKNGRVTTTPGLFELLQGALGTLAGMLAGDASSGTESTDLLLRLEAASQGETPAPAASATIERGSPLPMVAAPSSSTVPTIRVDVKKLDAAMRQAEELLLPGQTAGWCASELAGIAARLSDLKRRRVRLQPALRKLTRERGEGEFSELLEFLNAEIRHLQDCEERLDSLQKAAEQHHRALTGMTSELLERVKHMHLQPASALLDGLPRMIRDLAREHGKQAELTVHGTDIEMDRRIIEQLRDPLNHLLRNSIDHGIEEPARRQRLGKPACGSVTVSVAQQDSNTIEIVIEDDGGGIDIEKLAEAANRQGASIAPDAPELAILQMAFLSGVSTRPTVSELSGRGLGLAIVQEKVDRLAGSLSVETKKNRGVRFRLVLPLTLATFRGVRVSAGGACFIIPASCVRRAIRIPSSQIRRQDGRETIEFEGRTLVLARLGTLLGLAPEPPAEPRVLLVLSLGMSTMAFAVGAVIDEQEVLVKGLGPQLARVRYFSGACVLGSGDIVPVLNAHDLMAAAVRDDRPVPETGEERRRGAILVAEDSMTSRALLKGILESAGYDVTTAVDGAEAFELLGAGPTFDLVVSDVEMPRLDGFGLTERIRADAALSDLPVVLVTALASDRDRERGVDAGANAYIVKSSFDQSDLLAIIKRLI</sequence>
<dbReference type="SUPFAM" id="SSF50341">
    <property type="entry name" value="CheW-like"/>
    <property type="match status" value="1"/>
</dbReference>
<feature type="domain" description="Histidine kinase" evidence="12">
    <location>
        <begin position="261"/>
        <end position="461"/>
    </location>
</feature>
<evidence type="ECO:0000256" key="9">
    <source>
        <dbReference type="PROSITE-ProRule" id="PRU00110"/>
    </source>
</evidence>
<evidence type="ECO:0000259" key="13">
    <source>
        <dbReference type="PROSITE" id="PS50110"/>
    </source>
</evidence>
<dbReference type="EC" id="2.7.13.3" evidence="2"/>
<dbReference type="AlphaFoldDB" id="A0A918P5K7"/>
<dbReference type="Gene3D" id="2.30.30.40">
    <property type="entry name" value="SH3 Domains"/>
    <property type="match status" value="1"/>
</dbReference>
<dbReference type="InterPro" id="IPR003594">
    <property type="entry name" value="HATPase_dom"/>
</dbReference>
<proteinExistence type="predicted"/>
<evidence type="ECO:0000256" key="3">
    <source>
        <dbReference type="ARBA" id="ARBA00021495"/>
    </source>
</evidence>
<keyword evidence="6" id="KW-0418">Kinase</keyword>
<evidence type="ECO:0000259" key="12">
    <source>
        <dbReference type="PROSITE" id="PS50109"/>
    </source>
</evidence>
<evidence type="ECO:0000256" key="2">
    <source>
        <dbReference type="ARBA" id="ARBA00012438"/>
    </source>
</evidence>
<dbReference type="Pfam" id="PF01584">
    <property type="entry name" value="CheW"/>
    <property type="match status" value="1"/>
</dbReference>
<dbReference type="Pfam" id="PF01627">
    <property type="entry name" value="Hpt"/>
    <property type="match status" value="1"/>
</dbReference>
<dbReference type="SMART" id="SM00260">
    <property type="entry name" value="CheW"/>
    <property type="match status" value="1"/>
</dbReference>
<dbReference type="InterPro" id="IPR001789">
    <property type="entry name" value="Sig_transdc_resp-reg_receiver"/>
</dbReference>
<dbReference type="Proteomes" id="UP000645257">
    <property type="component" value="Unassembled WGS sequence"/>
</dbReference>
<dbReference type="InterPro" id="IPR051315">
    <property type="entry name" value="Bact_Chemotaxis_CheA"/>
</dbReference>
<dbReference type="InterPro" id="IPR004358">
    <property type="entry name" value="Sig_transdc_His_kin-like_C"/>
</dbReference>
<protein>
    <recommendedName>
        <fullName evidence="3">Chemotaxis protein CheA</fullName>
        <ecNumber evidence="2">2.7.13.3</ecNumber>
    </recommendedName>
</protein>
<dbReference type="PANTHER" id="PTHR43395">
    <property type="entry name" value="SENSOR HISTIDINE KINASE CHEA"/>
    <property type="match status" value="1"/>
</dbReference>
<feature type="modified residue" description="Phosphohistidine" evidence="9">
    <location>
        <position position="54"/>
    </location>
</feature>
<comment type="function">
    <text evidence="8">Involved in the transmission of sensory signals from the chemoreceptors to the flagellar motors. CheA is autophosphorylated; it can transfer its phosphate group to either CheB or CheY.</text>
</comment>
<dbReference type="InterPro" id="IPR036890">
    <property type="entry name" value="HATPase_C_sf"/>
</dbReference>
<dbReference type="GO" id="GO:0000155">
    <property type="term" value="F:phosphorelay sensor kinase activity"/>
    <property type="evidence" value="ECO:0007669"/>
    <property type="project" value="UniProtKB-ARBA"/>
</dbReference>
<evidence type="ECO:0000256" key="5">
    <source>
        <dbReference type="ARBA" id="ARBA00022679"/>
    </source>
</evidence>
<evidence type="ECO:0000259" key="14">
    <source>
        <dbReference type="PROSITE" id="PS50851"/>
    </source>
</evidence>
<keyword evidence="17" id="KW-1185">Reference proteome</keyword>
<feature type="modified residue" description="4-aspartylphosphate" evidence="10">
    <location>
        <position position="662"/>
    </location>
</feature>
<accession>A0A918P5K7</accession>
<dbReference type="PANTHER" id="PTHR43395:SF1">
    <property type="entry name" value="CHEMOTAXIS PROTEIN CHEA"/>
    <property type="match status" value="1"/>
</dbReference>
<dbReference type="RefSeq" id="WP_189535281.1">
    <property type="nucleotide sequence ID" value="NZ_BMYX01000017.1"/>
</dbReference>
<keyword evidence="5" id="KW-0808">Transferase</keyword>
<feature type="domain" description="CheW-like" evidence="14">
    <location>
        <begin position="463"/>
        <end position="596"/>
    </location>
</feature>
<dbReference type="Gene3D" id="3.40.50.2300">
    <property type="match status" value="1"/>
</dbReference>
<dbReference type="SUPFAM" id="SSF47226">
    <property type="entry name" value="Histidine-containing phosphotransfer domain, HPT domain"/>
    <property type="match status" value="1"/>
</dbReference>
<dbReference type="GO" id="GO:0006935">
    <property type="term" value="P:chemotaxis"/>
    <property type="evidence" value="ECO:0007669"/>
    <property type="project" value="InterPro"/>
</dbReference>
<evidence type="ECO:0000256" key="4">
    <source>
        <dbReference type="ARBA" id="ARBA00022553"/>
    </source>
</evidence>
<feature type="coiled-coil region" evidence="11">
    <location>
        <begin position="233"/>
        <end position="260"/>
    </location>
</feature>
<evidence type="ECO:0000256" key="6">
    <source>
        <dbReference type="ARBA" id="ARBA00022777"/>
    </source>
</evidence>
<evidence type="ECO:0000256" key="11">
    <source>
        <dbReference type="SAM" id="Coils"/>
    </source>
</evidence>
<dbReference type="Pfam" id="PF00072">
    <property type="entry name" value="Response_reg"/>
    <property type="match status" value="1"/>
</dbReference>
<dbReference type="InterPro" id="IPR011006">
    <property type="entry name" value="CheY-like_superfamily"/>
</dbReference>
<dbReference type="PRINTS" id="PR00344">
    <property type="entry name" value="BCTRLSENSOR"/>
</dbReference>
<comment type="catalytic activity">
    <reaction evidence="1">
        <text>ATP + protein L-histidine = ADP + protein N-phospho-L-histidine.</text>
        <dbReference type="EC" id="2.7.13.3"/>
    </reaction>
</comment>
<dbReference type="PROSITE" id="PS50894">
    <property type="entry name" value="HPT"/>
    <property type="match status" value="1"/>
</dbReference>
<organism evidence="16 17">
    <name type="scientific">Paludibacterium paludis</name>
    <dbReference type="NCBI Taxonomy" id="1225769"/>
    <lineage>
        <taxon>Bacteria</taxon>
        <taxon>Pseudomonadati</taxon>
        <taxon>Pseudomonadota</taxon>
        <taxon>Betaproteobacteria</taxon>
        <taxon>Neisseriales</taxon>
        <taxon>Chromobacteriaceae</taxon>
        <taxon>Paludibacterium</taxon>
    </lineage>
</organism>
<dbReference type="Gene3D" id="3.30.565.10">
    <property type="entry name" value="Histidine kinase-like ATPase, C-terminal domain"/>
    <property type="match status" value="1"/>
</dbReference>
<dbReference type="SMART" id="SM00073">
    <property type="entry name" value="HPT"/>
    <property type="match status" value="1"/>
</dbReference>
<evidence type="ECO:0000313" key="17">
    <source>
        <dbReference type="Proteomes" id="UP000645257"/>
    </source>
</evidence>
<dbReference type="SMART" id="SM00448">
    <property type="entry name" value="REC"/>
    <property type="match status" value="1"/>
</dbReference>
<evidence type="ECO:0000256" key="7">
    <source>
        <dbReference type="ARBA" id="ARBA00023012"/>
    </source>
</evidence>
<dbReference type="InterPro" id="IPR002545">
    <property type="entry name" value="CheW-lke_dom"/>
</dbReference>
<dbReference type="Gene3D" id="1.20.120.160">
    <property type="entry name" value="HPT domain"/>
    <property type="match status" value="1"/>
</dbReference>
<dbReference type="CDD" id="cd00088">
    <property type="entry name" value="HPT"/>
    <property type="match status" value="1"/>
</dbReference>
<keyword evidence="4 10" id="KW-0597">Phosphoprotein</keyword>
<evidence type="ECO:0000256" key="1">
    <source>
        <dbReference type="ARBA" id="ARBA00000085"/>
    </source>
</evidence>
<reference evidence="16" key="2">
    <citation type="submission" date="2020-09" db="EMBL/GenBank/DDBJ databases">
        <authorList>
            <person name="Sun Q."/>
            <person name="Kim S."/>
        </authorList>
    </citation>
    <scope>NUCLEOTIDE SEQUENCE</scope>
    <source>
        <strain evidence="16">KCTC 32182</strain>
    </source>
</reference>
<dbReference type="InterPro" id="IPR005467">
    <property type="entry name" value="His_kinase_dom"/>
</dbReference>
<keyword evidence="7" id="KW-0902">Two-component regulatory system</keyword>
<reference evidence="16" key="1">
    <citation type="journal article" date="2014" name="Int. J. Syst. Evol. Microbiol.">
        <title>Complete genome sequence of Corynebacterium casei LMG S-19264T (=DSM 44701T), isolated from a smear-ripened cheese.</title>
        <authorList>
            <consortium name="US DOE Joint Genome Institute (JGI-PGF)"/>
            <person name="Walter F."/>
            <person name="Albersmeier A."/>
            <person name="Kalinowski J."/>
            <person name="Ruckert C."/>
        </authorList>
    </citation>
    <scope>NUCLEOTIDE SEQUENCE</scope>
    <source>
        <strain evidence="16">KCTC 32182</strain>
    </source>
</reference>
<dbReference type="SMART" id="SM00387">
    <property type="entry name" value="HATPase_c"/>
    <property type="match status" value="1"/>
</dbReference>
<dbReference type="SUPFAM" id="SSF52172">
    <property type="entry name" value="CheY-like"/>
    <property type="match status" value="1"/>
</dbReference>
<comment type="caution">
    <text evidence="16">The sequence shown here is derived from an EMBL/GenBank/DDBJ whole genome shotgun (WGS) entry which is preliminary data.</text>
</comment>